<name>A0ABQ5J314_9ASTR</name>
<keyword evidence="1" id="KW-0472">Membrane</keyword>
<keyword evidence="1" id="KW-0812">Transmembrane</keyword>
<proteinExistence type="predicted"/>
<feature type="transmembrane region" description="Helical" evidence="1">
    <location>
        <begin position="93"/>
        <end position="115"/>
    </location>
</feature>
<comment type="caution">
    <text evidence="2">The sequence shown here is derived from an EMBL/GenBank/DDBJ whole genome shotgun (WGS) entry which is preliminary data.</text>
</comment>
<keyword evidence="1" id="KW-1133">Transmembrane helix</keyword>
<organism evidence="2 3">
    <name type="scientific">Tanacetum coccineum</name>
    <dbReference type="NCBI Taxonomy" id="301880"/>
    <lineage>
        <taxon>Eukaryota</taxon>
        <taxon>Viridiplantae</taxon>
        <taxon>Streptophyta</taxon>
        <taxon>Embryophyta</taxon>
        <taxon>Tracheophyta</taxon>
        <taxon>Spermatophyta</taxon>
        <taxon>Magnoliopsida</taxon>
        <taxon>eudicotyledons</taxon>
        <taxon>Gunneridae</taxon>
        <taxon>Pentapetalae</taxon>
        <taxon>asterids</taxon>
        <taxon>campanulids</taxon>
        <taxon>Asterales</taxon>
        <taxon>Asteraceae</taxon>
        <taxon>Asteroideae</taxon>
        <taxon>Anthemideae</taxon>
        <taxon>Anthemidinae</taxon>
        <taxon>Tanacetum</taxon>
    </lineage>
</organism>
<dbReference type="Proteomes" id="UP001151760">
    <property type="component" value="Unassembled WGS sequence"/>
</dbReference>
<evidence type="ECO:0000313" key="3">
    <source>
        <dbReference type="Proteomes" id="UP001151760"/>
    </source>
</evidence>
<evidence type="ECO:0000256" key="1">
    <source>
        <dbReference type="SAM" id="Phobius"/>
    </source>
</evidence>
<reference evidence="2" key="2">
    <citation type="submission" date="2022-01" db="EMBL/GenBank/DDBJ databases">
        <authorList>
            <person name="Yamashiro T."/>
            <person name="Shiraishi A."/>
            <person name="Satake H."/>
            <person name="Nakayama K."/>
        </authorList>
    </citation>
    <scope>NUCLEOTIDE SEQUENCE</scope>
</reference>
<accession>A0ABQ5J314</accession>
<dbReference type="EMBL" id="BQNB010021485">
    <property type="protein sequence ID" value="GJU06900.1"/>
    <property type="molecule type" value="Genomic_DNA"/>
</dbReference>
<gene>
    <name evidence="2" type="ORF">Tco_1123330</name>
</gene>
<keyword evidence="3" id="KW-1185">Reference proteome</keyword>
<protein>
    <submittedName>
        <fullName evidence="2">Uncharacterized protein</fullName>
    </submittedName>
</protein>
<reference evidence="2" key="1">
    <citation type="journal article" date="2022" name="Int. J. Mol. Sci.">
        <title>Draft Genome of Tanacetum Coccineum: Genomic Comparison of Closely Related Tanacetum-Family Plants.</title>
        <authorList>
            <person name="Yamashiro T."/>
            <person name="Shiraishi A."/>
            <person name="Nakayama K."/>
            <person name="Satake H."/>
        </authorList>
    </citation>
    <scope>NUCLEOTIDE SEQUENCE</scope>
</reference>
<sequence length="137" mass="15283">MNTVESRQLDVEILDIRIIHHNDRATTYSRILKRLVFHQISDPETLDKGTMNTMQVESINTVHRSVSDWFLRSVEATHLAVAKSLRQPDPDTTLLGVGVFLGPEFLLGLLLIAIIGQVCASSDLWQPLSANSFLMAA</sequence>
<evidence type="ECO:0000313" key="2">
    <source>
        <dbReference type="EMBL" id="GJU06900.1"/>
    </source>
</evidence>